<dbReference type="EMBL" id="LVHI01000004">
    <property type="protein sequence ID" value="OAK56358.1"/>
    <property type="molecule type" value="Genomic_DNA"/>
</dbReference>
<reference evidence="6 7" key="1">
    <citation type="submission" date="2016-03" db="EMBL/GenBank/DDBJ databases">
        <title>Genome sequence of Rhodococcus kyotonensis KB10.</title>
        <authorList>
            <person name="Jeong H."/>
            <person name="Hong C.E."/>
            <person name="Jo S.H."/>
            <person name="Park J.M."/>
        </authorList>
    </citation>
    <scope>NUCLEOTIDE SEQUENCE [LARGE SCALE GENOMIC DNA]</scope>
    <source>
        <strain evidence="6 7">KB10</strain>
    </source>
</reference>
<evidence type="ECO:0000256" key="2">
    <source>
        <dbReference type="ARBA" id="ARBA00022643"/>
    </source>
</evidence>
<gene>
    <name evidence="6" type="ORF">A3K89_16090</name>
</gene>
<keyword evidence="1" id="KW-0285">Flavoprotein</keyword>
<evidence type="ECO:0000256" key="3">
    <source>
        <dbReference type="ARBA" id="ARBA00023002"/>
    </source>
</evidence>
<keyword evidence="3" id="KW-0560">Oxidoreductase</keyword>
<protein>
    <submittedName>
        <fullName evidence="6">Luciferase</fullName>
    </submittedName>
</protein>
<dbReference type="InterPro" id="IPR050172">
    <property type="entry name" value="SsuD_RutA_monooxygenase"/>
</dbReference>
<evidence type="ECO:0000313" key="7">
    <source>
        <dbReference type="Proteomes" id="UP000077519"/>
    </source>
</evidence>
<keyword evidence="7" id="KW-1185">Reference proteome</keyword>
<evidence type="ECO:0000256" key="4">
    <source>
        <dbReference type="ARBA" id="ARBA00023033"/>
    </source>
</evidence>
<comment type="caution">
    <text evidence="6">The sequence shown here is derived from an EMBL/GenBank/DDBJ whole genome shotgun (WGS) entry which is preliminary data.</text>
</comment>
<dbReference type="GO" id="GO:0046306">
    <property type="term" value="P:alkanesulfonate catabolic process"/>
    <property type="evidence" value="ECO:0007669"/>
    <property type="project" value="TreeGrafter"/>
</dbReference>
<evidence type="ECO:0000256" key="1">
    <source>
        <dbReference type="ARBA" id="ARBA00022630"/>
    </source>
</evidence>
<feature type="domain" description="Luciferase-like" evidence="5">
    <location>
        <begin position="10"/>
        <end position="296"/>
    </location>
</feature>
<dbReference type="PANTHER" id="PTHR42847">
    <property type="entry name" value="ALKANESULFONATE MONOOXYGENASE"/>
    <property type="match status" value="1"/>
</dbReference>
<dbReference type="RefSeq" id="WP_068421753.1">
    <property type="nucleotide sequence ID" value="NZ_LVHI01000004.1"/>
</dbReference>
<proteinExistence type="predicted"/>
<dbReference type="Proteomes" id="UP000077519">
    <property type="component" value="Unassembled WGS sequence"/>
</dbReference>
<sequence>MVQVGLLLSDVPKSVSPSRQFNDILRIVAAAEENGFNYIAIGQHFLYGDLRWLQPVPLLARLAAHVAPTTKLVTQIMIAPLYNPVLLAEEIATLDVVTEGRLIFGAGLGYRPEEFDYLQIPYRERAGRFDESLQIMKQLWTQDEVSFEGKYFQLDGVKPHIHPVQQPHVPIWIGAHAMGGVRRAGKYGDGYAVPPETPKHEVIERYRVVKELFEARGKEFGSQPLRRNVLVANSKEEAMVEYARVAQGRYLTYAAKGLDVMAGRDLANQFAESVSDHVIVGTADDVVGKLTDLVTTLPVDPLLLRPQWPTMDGDETIAAIERLGKDVVPSMLALEPFRDFS</sequence>
<dbReference type="PANTHER" id="PTHR42847:SF4">
    <property type="entry name" value="ALKANESULFONATE MONOOXYGENASE-RELATED"/>
    <property type="match status" value="1"/>
</dbReference>
<name>A0A177YMV3_9NOCA</name>
<dbReference type="Gene3D" id="3.20.20.30">
    <property type="entry name" value="Luciferase-like domain"/>
    <property type="match status" value="1"/>
</dbReference>
<keyword evidence="2" id="KW-0288">FMN</keyword>
<dbReference type="InterPro" id="IPR036661">
    <property type="entry name" value="Luciferase-like_sf"/>
</dbReference>
<organism evidence="6 7">
    <name type="scientific">Rhodococcoides kyotonense</name>
    <dbReference type="NCBI Taxonomy" id="398843"/>
    <lineage>
        <taxon>Bacteria</taxon>
        <taxon>Bacillati</taxon>
        <taxon>Actinomycetota</taxon>
        <taxon>Actinomycetes</taxon>
        <taxon>Mycobacteriales</taxon>
        <taxon>Nocardiaceae</taxon>
        <taxon>Rhodococcoides</taxon>
    </lineage>
</organism>
<evidence type="ECO:0000313" key="6">
    <source>
        <dbReference type="EMBL" id="OAK56358.1"/>
    </source>
</evidence>
<accession>A0A177YMV3</accession>
<dbReference type="InterPro" id="IPR011251">
    <property type="entry name" value="Luciferase-like_dom"/>
</dbReference>
<dbReference type="AlphaFoldDB" id="A0A177YMV3"/>
<dbReference type="Pfam" id="PF00296">
    <property type="entry name" value="Bac_luciferase"/>
    <property type="match status" value="1"/>
</dbReference>
<keyword evidence="4" id="KW-0503">Monooxygenase</keyword>
<dbReference type="SUPFAM" id="SSF51679">
    <property type="entry name" value="Bacterial luciferase-like"/>
    <property type="match status" value="1"/>
</dbReference>
<dbReference type="GO" id="GO:0008726">
    <property type="term" value="F:alkanesulfonate monooxygenase activity"/>
    <property type="evidence" value="ECO:0007669"/>
    <property type="project" value="TreeGrafter"/>
</dbReference>
<evidence type="ECO:0000259" key="5">
    <source>
        <dbReference type="Pfam" id="PF00296"/>
    </source>
</evidence>